<keyword evidence="1" id="KW-1133">Transmembrane helix</keyword>
<keyword evidence="3" id="KW-1185">Reference proteome</keyword>
<evidence type="ECO:0000256" key="1">
    <source>
        <dbReference type="SAM" id="Phobius"/>
    </source>
</evidence>
<name>A0AAD1UA71_EUPCR</name>
<proteinExistence type="predicted"/>
<organism evidence="2 3">
    <name type="scientific">Euplotes crassus</name>
    <dbReference type="NCBI Taxonomy" id="5936"/>
    <lineage>
        <taxon>Eukaryota</taxon>
        <taxon>Sar</taxon>
        <taxon>Alveolata</taxon>
        <taxon>Ciliophora</taxon>
        <taxon>Intramacronucleata</taxon>
        <taxon>Spirotrichea</taxon>
        <taxon>Hypotrichia</taxon>
        <taxon>Euplotida</taxon>
        <taxon>Euplotidae</taxon>
        <taxon>Moneuplotes</taxon>
    </lineage>
</organism>
<sequence length="133" mass="15221">MEVYTSVNKIVINNAHNFFRCVAKVQACSFPLHCYCMQVVSLCCFYFIYKSAYVLLLMIHIDQGLPMNVVFSNSNVFGPPSKVLVFSIPRLFNCSFECTKRVIENNIANYRKPICNIKPPCTISPLLNDFNFS</sequence>
<dbReference type="Proteomes" id="UP001295684">
    <property type="component" value="Unassembled WGS sequence"/>
</dbReference>
<keyword evidence="1" id="KW-0812">Transmembrane</keyword>
<feature type="transmembrane region" description="Helical" evidence="1">
    <location>
        <begin position="39"/>
        <end position="59"/>
    </location>
</feature>
<dbReference type="EMBL" id="CAMPGE010002941">
    <property type="protein sequence ID" value="CAI2361759.1"/>
    <property type="molecule type" value="Genomic_DNA"/>
</dbReference>
<dbReference type="AlphaFoldDB" id="A0AAD1UA71"/>
<protein>
    <submittedName>
        <fullName evidence="2">Uncharacterized protein</fullName>
    </submittedName>
</protein>
<evidence type="ECO:0000313" key="2">
    <source>
        <dbReference type="EMBL" id="CAI2361759.1"/>
    </source>
</evidence>
<reference evidence="2" key="1">
    <citation type="submission" date="2023-07" db="EMBL/GenBank/DDBJ databases">
        <authorList>
            <consortium name="AG Swart"/>
            <person name="Singh M."/>
            <person name="Singh A."/>
            <person name="Seah K."/>
            <person name="Emmerich C."/>
        </authorList>
    </citation>
    <scope>NUCLEOTIDE SEQUENCE</scope>
    <source>
        <strain evidence="2">DP1</strain>
    </source>
</reference>
<evidence type="ECO:0000313" key="3">
    <source>
        <dbReference type="Proteomes" id="UP001295684"/>
    </source>
</evidence>
<accession>A0AAD1UA71</accession>
<keyword evidence="1" id="KW-0472">Membrane</keyword>
<gene>
    <name evidence="2" type="ORF">ECRASSUSDP1_LOCUS3072</name>
</gene>
<comment type="caution">
    <text evidence="2">The sequence shown here is derived from an EMBL/GenBank/DDBJ whole genome shotgun (WGS) entry which is preliminary data.</text>
</comment>